<dbReference type="EMBL" id="JH432007">
    <property type="status" value="NOT_ANNOTATED_CDS"/>
    <property type="molecule type" value="Genomic_DNA"/>
</dbReference>
<organism evidence="8 9">
    <name type="scientific">Strigamia maritima</name>
    <name type="common">European centipede</name>
    <name type="synonym">Geophilus maritimus</name>
    <dbReference type="NCBI Taxonomy" id="126957"/>
    <lineage>
        <taxon>Eukaryota</taxon>
        <taxon>Metazoa</taxon>
        <taxon>Ecdysozoa</taxon>
        <taxon>Arthropoda</taxon>
        <taxon>Myriapoda</taxon>
        <taxon>Chilopoda</taxon>
        <taxon>Pleurostigmophora</taxon>
        <taxon>Geophilomorpha</taxon>
        <taxon>Linotaeniidae</taxon>
        <taxon>Strigamia</taxon>
    </lineage>
</organism>
<evidence type="ECO:0000256" key="6">
    <source>
        <dbReference type="SAM" id="Phobius"/>
    </source>
</evidence>
<dbReference type="PANTHER" id="PTHR45620:SF1">
    <property type="entry name" value="G-PROTEIN COUPLED RECEPTORS FAMILY 2 PROFILE 2 DOMAIN-CONTAINING PROTEIN"/>
    <property type="match status" value="1"/>
</dbReference>
<dbReference type="Proteomes" id="UP000014500">
    <property type="component" value="Unassembled WGS sequence"/>
</dbReference>
<dbReference type="PROSITE" id="PS50261">
    <property type="entry name" value="G_PROTEIN_RECEP_F2_4"/>
    <property type="match status" value="1"/>
</dbReference>
<evidence type="ECO:0000256" key="4">
    <source>
        <dbReference type="ARBA" id="ARBA00023136"/>
    </source>
</evidence>
<dbReference type="Gene3D" id="1.20.1070.10">
    <property type="entry name" value="Rhodopsin 7-helix transmembrane proteins"/>
    <property type="match status" value="1"/>
</dbReference>
<dbReference type="PROSITE" id="PS00650">
    <property type="entry name" value="G_PROTEIN_RECEP_F2_2"/>
    <property type="match status" value="1"/>
</dbReference>
<evidence type="ECO:0000313" key="9">
    <source>
        <dbReference type="Proteomes" id="UP000014500"/>
    </source>
</evidence>
<feature type="region of interest" description="Disordered" evidence="5">
    <location>
        <begin position="114"/>
        <end position="138"/>
    </location>
</feature>
<feature type="transmembrane region" description="Helical" evidence="6">
    <location>
        <begin position="21"/>
        <end position="42"/>
    </location>
</feature>
<evidence type="ECO:0000256" key="2">
    <source>
        <dbReference type="ARBA" id="ARBA00022692"/>
    </source>
</evidence>
<accession>T1JAX1</accession>
<protein>
    <recommendedName>
        <fullName evidence="7">G-protein coupled receptors family 2 profile 2 domain-containing protein</fullName>
    </recommendedName>
</protein>
<evidence type="ECO:0000313" key="8">
    <source>
        <dbReference type="EnsemblMetazoa" id="SMAR010895-PA"/>
    </source>
</evidence>
<dbReference type="HOGENOM" id="CLU_1423186_0_0_1"/>
<dbReference type="InterPro" id="IPR017983">
    <property type="entry name" value="GPCR_2_secretin-like_CS"/>
</dbReference>
<keyword evidence="3 6" id="KW-1133">Transmembrane helix</keyword>
<dbReference type="InterPro" id="IPR017981">
    <property type="entry name" value="GPCR_2-like_7TM"/>
</dbReference>
<reference evidence="8" key="2">
    <citation type="submission" date="2015-02" db="UniProtKB">
        <authorList>
            <consortium name="EnsemblMetazoa"/>
        </authorList>
    </citation>
    <scope>IDENTIFICATION</scope>
</reference>
<dbReference type="EnsemblMetazoa" id="SMAR010895-RA">
    <property type="protein sequence ID" value="SMAR010895-PA"/>
    <property type="gene ID" value="SMAR010895"/>
</dbReference>
<feature type="compositionally biased region" description="Polar residues" evidence="5">
    <location>
        <begin position="126"/>
        <end position="137"/>
    </location>
</feature>
<dbReference type="PANTHER" id="PTHR45620">
    <property type="entry name" value="PDF RECEPTOR-LIKE PROTEIN-RELATED"/>
    <property type="match status" value="1"/>
</dbReference>
<dbReference type="STRING" id="126957.T1JAX1"/>
<dbReference type="InterPro" id="IPR050332">
    <property type="entry name" value="GPCR_2"/>
</dbReference>
<keyword evidence="2 6" id="KW-0812">Transmembrane</keyword>
<evidence type="ECO:0000256" key="5">
    <source>
        <dbReference type="SAM" id="MobiDB-lite"/>
    </source>
</evidence>
<dbReference type="GO" id="GO:0007166">
    <property type="term" value="P:cell surface receptor signaling pathway"/>
    <property type="evidence" value="ECO:0007669"/>
    <property type="project" value="InterPro"/>
</dbReference>
<name>T1JAX1_STRMM</name>
<proteinExistence type="predicted"/>
<dbReference type="eggNOG" id="KOG4564">
    <property type="taxonomic scope" value="Eukaryota"/>
</dbReference>
<comment type="subcellular location">
    <subcellularLocation>
        <location evidence="1">Membrane</location>
        <topology evidence="1">Multi-pass membrane protein</topology>
    </subcellularLocation>
</comment>
<dbReference type="InterPro" id="IPR000832">
    <property type="entry name" value="GPCR_2_secretin-like"/>
</dbReference>
<dbReference type="PhylomeDB" id="T1JAX1"/>
<reference evidence="9" key="1">
    <citation type="submission" date="2011-05" db="EMBL/GenBank/DDBJ databases">
        <authorList>
            <person name="Richards S.R."/>
            <person name="Qu J."/>
            <person name="Jiang H."/>
            <person name="Jhangiani S.N."/>
            <person name="Agravi P."/>
            <person name="Goodspeed R."/>
            <person name="Gross S."/>
            <person name="Mandapat C."/>
            <person name="Jackson L."/>
            <person name="Mathew T."/>
            <person name="Pu L."/>
            <person name="Thornton R."/>
            <person name="Saada N."/>
            <person name="Wilczek-Boney K.B."/>
            <person name="Lee S."/>
            <person name="Kovar C."/>
            <person name="Wu Y."/>
            <person name="Scherer S.E."/>
            <person name="Worley K.C."/>
            <person name="Muzny D.M."/>
            <person name="Gibbs R."/>
        </authorList>
    </citation>
    <scope>NUCLEOTIDE SEQUENCE</scope>
    <source>
        <strain evidence="9">Brora</strain>
    </source>
</reference>
<evidence type="ECO:0000259" key="7">
    <source>
        <dbReference type="PROSITE" id="PS50261"/>
    </source>
</evidence>
<dbReference type="GO" id="GO:0005886">
    <property type="term" value="C:plasma membrane"/>
    <property type="evidence" value="ECO:0007669"/>
    <property type="project" value="TreeGrafter"/>
</dbReference>
<dbReference type="GO" id="GO:0008528">
    <property type="term" value="F:G protein-coupled peptide receptor activity"/>
    <property type="evidence" value="ECO:0007669"/>
    <property type="project" value="TreeGrafter"/>
</dbReference>
<dbReference type="AlphaFoldDB" id="T1JAX1"/>
<sequence>MPHGPDSSKHRYRKLAKSTMVLVPLFGVHYMAFLAMSTAAGVDEMTELIWLICDQFFASFQGFFVAVLYCFLNGEVQGEIRKKWNNWYQDHAGNNSEGGRGSFLSQSLNYFGHRSGSTGDRRDRQQCSPSRSPYNQRTTECTSCTTTYYNNPSGSPSPRTERTAESTNWNVCPTFRALSSDCDGSSNPATL</sequence>
<evidence type="ECO:0000256" key="3">
    <source>
        <dbReference type="ARBA" id="ARBA00022989"/>
    </source>
</evidence>
<evidence type="ECO:0000256" key="1">
    <source>
        <dbReference type="ARBA" id="ARBA00004141"/>
    </source>
</evidence>
<dbReference type="PRINTS" id="PR00249">
    <property type="entry name" value="GPCRSECRETIN"/>
</dbReference>
<dbReference type="GO" id="GO:0007188">
    <property type="term" value="P:adenylate cyclase-modulating G protein-coupled receptor signaling pathway"/>
    <property type="evidence" value="ECO:0007669"/>
    <property type="project" value="TreeGrafter"/>
</dbReference>
<feature type="domain" description="G-protein coupled receptors family 2 profile 2" evidence="7">
    <location>
        <begin position="1"/>
        <end position="73"/>
    </location>
</feature>
<dbReference type="Pfam" id="PF00002">
    <property type="entry name" value="7tm_2"/>
    <property type="match status" value="1"/>
</dbReference>
<feature type="transmembrane region" description="Helical" evidence="6">
    <location>
        <begin position="48"/>
        <end position="72"/>
    </location>
</feature>
<dbReference type="GO" id="GO:0017046">
    <property type="term" value="F:peptide hormone binding"/>
    <property type="evidence" value="ECO:0007669"/>
    <property type="project" value="TreeGrafter"/>
</dbReference>
<keyword evidence="4 6" id="KW-0472">Membrane</keyword>
<keyword evidence="9" id="KW-1185">Reference proteome</keyword>